<dbReference type="OrthoDB" id="3576661at2"/>
<proteinExistence type="predicted"/>
<dbReference type="AlphaFoldDB" id="A0A1G7JZC2"/>
<name>A0A1G7JZC2_PSEOR</name>
<evidence type="ECO:0000313" key="1">
    <source>
        <dbReference type="EMBL" id="SDF30165.1"/>
    </source>
</evidence>
<sequence length="106" mass="11317">MVRVREVVVVFDSACPRCSRIARELPGCVTVPVRARACAEPRLGEIYPNLPAVVGACGAPAIGILRTDGQVRWWTGLRGVVGLLPVLRPGGLRHAAALLREAARGR</sequence>
<dbReference type="Proteomes" id="UP000198967">
    <property type="component" value="Unassembled WGS sequence"/>
</dbReference>
<keyword evidence="2" id="KW-1185">Reference proteome</keyword>
<accession>A0A1G7JZC2</accession>
<gene>
    <name evidence="1" type="ORF">SAMN05216377_104196</name>
</gene>
<reference evidence="1 2" key="1">
    <citation type="submission" date="2016-10" db="EMBL/GenBank/DDBJ databases">
        <authorList>
            <person name="de Groot N.N."/>
        </authorList>
    </citation>
    <scope>NUCLEOTIDE SEQUENCE [LARGE SCALE GENOMIC DNA]</scope>
    <source>
        <strain evidence="1 2">CGMCC 4.3143</strain>
    </source>
</reference>
<dbReference type="EMBL" id="FNBE01000004">
    <property type="protein sequence ID" value="SDF30165.1"/>
    <property type="molecule type" value="Genomic_DNA"/>
</dbReference>
<evidence type="ECO:0000313" key="2">
    <source>
        <dbReference type="Proteomes" id="UP000198967"/>
    </source>
</evidence>
<evidence type="ECO:0008006" key="3">
    <source>
        <dbReference type="Google" id="ProtNLM"/>
    </source>
</evidence>
<organism evidence="1 2">
    <name type="scientific">Pseudonocardia oroxyli</name>
    <dbReference type="NCBI Taxonomy" id="366584"/>
    <lineage>
        <taxon>Bacteria</taxon>
        <taxon>Bacillati</taxon>
        <taxon>Actinomycetota</taxon>
        <taxon>Actinomycetes</taxon>
        <taxon>Pseudonocardiales</taxon>
        <taxon>Pseudonocardiaceae</taxon>
        <taxon>Pseudonocardia</taxon>
    </lineage>
</organism>
<dbReference type="RefSeq" id="WP_093079055.1">
    <property type="nucleotide sequence ID" value="NZ_FNBE01000004.1"/>
</dbReference>
<dbReference type="STRING" id="366584.SAMN05216377_104196"/>
<protein>
    <recommendedName>
        <fullName evidence="3">DUF393 domain-containing protein</fullName>
    </recommendedName>
</protein>